<sequence length="320" mass="36649">MSVSIDNNEKIASMCESLIKSSHLRAKSTKINILKQRERLKKIKPTNGEISELLKGLFETLPQDINCKVKCTDLMESLVSLGVYMEPLLLSNVFLDYLKVPKIQYAKITLEDFVSMLFTDRKSDILLEALKKHLITKRNSSALPIIRIKPISSISPLRFIKKSNISPILYTNAQELKPEDYLNLLSTWWNEYDYEGNGFMHVSKVVEMLIKKEIVKNYADGKRYFSSFEGNVLRADFFAVFCVAVLKYQVLEIARKVNNLAVSKPFLPSSQKLSSIKRKLLISRISPDSDDNIRSEGDRVVTGIARFHRYIRSIAPASYR</sequence>
<protein>
    <recommendedName>
        <fullName evidence="3">EF-hand domain-containing protein</fullName>
    </recommendedName>
</protein>
<reference evidence="1 2" key="1">
    <citation type="submission" date="2016-11" db="EMBL/GenBank/DDBJ databases">
        <title>The macronuclear genome of Stentor coeruleus: a giant cell with tiny introns.</title>
        <authorList>
            <person name="Slabodnick M."/>
            <person name="Ruby J.G."/>
            <person name="Reiff S.B."/>
            <person name="Swart E.C."/>
            <person name="Gosai S."/>
            <person name="Prabakaran S."/>
            <person name="Witkowska E."/>
            <person name="Larue G.E."/>
            <person name="Fisher S."/>
            <person name="Freeman R.M."/>
            <person name="Gunawardena J."/>
            <person name="Chu W."/>
            <person name="Stover N.A."/>
            <person name="Gregory B.D."/>
            <person name="Nowacki M."/>
            <person name="Derisi J."/>
            <person name="Roy S.W."/>
            <person name="Marshall W.F."/>
            <person name="Sood P."/>
        </authorList>
    </citation>
    <scope>NUCLEOTIDE SEQUENCE [LARGE SCALE GENOMIC DNA]</scope>
    <source>
        <strain evidence="1">WM001</strain>
    </source>
</reference>
<evidence type="ECO:0000313" key="2">
    <source>
        <dbReference type="Proteomes" id="UP000187209"/>
    </source>
</evidence>
<accession>A0A1R2AZB8</accession>
<evidence type="ECO:0000313" key="1">
    <source>
        <dbReference type="EMBL" id="OMJ69805.1"/>
    </source>
</evidence>
<dbReference type="Proteomes" id="UP000187209">
    <property type="component" value="Unassembled WGS sequence"/>
</dbReference>
<proteinExistence type="predicted"/>
<name>A0A1R2AZB8_9CILI</name>
<dbReference type="EMBL" id="MPUH01001155">
    <property type="protein sequence ID" value="OMJ69805.1"/>
    <property type="molecule type" value="Genomic_DNA"/>
</dbReference>
<dbReference type="AlphaFoldDB" id="A0A1R2AZB8"/>
<keyword evidence="2" id="KW-1185">Reference proteome</keyword>
<gene>
    <name evidence="1" type="ORF">SteCoe_32367</name>
</gene>
<organism evidence="1 2">
    <name type="scientific">Stentor coeruleus</name>
    <dbReference type="NCBI Taxonomy" id="5963"/>
    <lineage>
        <taxon>Eukaryota</taxon>
        <taxon>Sar</taxon>
        <taxon>Alveolata</taxon>
        <taxon>Ciliophora</taxon>
        <taxon>Postciliodesmatophora</taxon>
        <taxon>Heterotrichea</taxon>
        <taxon>Heterotrichida</taxon>
        <taxon>Stentoridae</taxon>
        <taxon>Stentor</taxon>
    </lineage>
</organism>
<evidence type="ECO:0008006" key="3">
    <source>
        <dbReference type="Google" id="ProtNLM"/>
    </source>
</evidence>
<comment type="caution">
    <text evidence="1">The sequence shown here is derived from an EMBL/GenBank/DDBJ whole genome shotgun (WGS) entry which is preliminary data.</text>
</comment>